<evidence type="ECO:0000259" key="13">
    <source>
        <dbReference type="Pfam" id="PF00793"/>
    </source>
</evidence>
<gene>
    <name evidence="14" type="primary">aroG_4</name>
    <name evidence="14" type="ORF">NCTC12965_04607</name>
</gene>
<comment type="function">
    <text evidence="1">Stereospecific condensation of phosphoenolpyruvate (PEP) and D-erythrose-4-phosphate (E4P) giving rise to 3-deoxy-D-arabino-heptulosonate-7-phosphate (DAHP).</text>
</comment>
<evidence type="ECO:0000256" key="10">
    <source>
        <dbReference type="ARBA" id="ARBA00032193"/>
    </source>
</evidence>
<evidence type="ECO:0000256" key="8">
    <source>
        <dbReference type="ARBA" id="ARBA00031111"/>
    </source>
</evidence>
<evidence type="ECO:0000256" key="7">
    <source>
        <dbReference type="ARBA" id="ARBA00023141"/>
    </source>
</evidence>
<proteinExistence type="inferred from homology"/>
<comment type="similarity">
    <text evidence="3">Belongs to the class-I DAHP synthase family.</text>
</comment>
<organism evidence="14">
    <name type="scientific">Serratia fonticola</name>
    <dbReference type="NCBI Taxonomy" id="47917"/>
    <lineage>
        <taxon>Bacteria</taxon>
        <taxon>Pseudomonadati</taxon>
        <taxon>Pseudomonadota</taxon>
        <taxon>Gammaproteobacteria</taxon>
        <taxon>Enterobacterales</taxon>
        <taxon>Yersiniaceae</taxon>
        <taxon>Serratia</taxon>
    </lineage>
</organism>
<protein>
    <recommendedName>
        <fullName evidence="11">Phospho-2-dehydro-3-deoxyheptonate aldolase, Trp-sensitive</fullName>
        <ecNumber evidence="4">2.5.1.54</ecNumber>
    </recommendedName>
    <alternativeName>
        <fullName evidence="10">3-deoxy-D-arabino-heptulosonate 7-phosphate synthase</fullName>
    </alternativeName>
    <alternativeName>
        <fullName evidence="9">DAHP synthase</fullName>
    </alternativeName>
    <alternativeName>
        <fullName evidence="8">Phospho-2-keto-3-deoxyheptonate aldolase</fullName>
    </alternativeName>
</protein>
<evidence type="ECO:0000313" key="14">
    <source>
        <dbReference type="EMBL" id="VTR41242.1"/>
    </source>
</evidence>
<evidence type="ECO:0000256" key="3">
    <source>
        <dbReference type="ARBA" id="ARBA00007985"/>
    </source>
</evidence>
<dbReference type="EC" id="2.5.1.54" evidence="4"/>
<evidence type="ECO:0000256" key="5">
    <source>
        <dbReference type="ARBA" id="ARBA00022605"/>
    </source>
</evidence>
<evidence type="ECO:0000256" key="6">
    <source>
        <dbReference type="ARBA" id="ARBA00022679"/>
    </source>
</evidence>
<sequence length="73" mass="8284">MWLPPVIACASFDLPEQLVIDFSHGNCQKLHRRQLEVAENVCQQIRAGSVAVAGVMAKASWWKARRRSWLANH</sequence>
<dbReference type="UniPathway" id="UPA00053">
    <property type="reaction ID" value="UER00084"/>
</dbReference>
<evidence type="ECO:0000256" key="12">
    <source>
        <dbReference type="ARBA" id="ARBA00047508"/>
    </source>
</evidence>
<evidence type="ECO:0000256" key="9">
    <source>
        <dbReference type="ARBA" id="ARBA00031349"/>
    </source>
</evidence>
<comment type="pathway">
    <text evidence="2">Metabolic intermediate biosynthesis; chorismate biosynthesis; chorismate from D-erythrose 4-phosphate and phosphoenolpyruvate: step 1/7.</text>
</comment>
<keyword evidence="5" id="KW-0028">Amino-acid biosynthesis</keyword>
<dbReference type="InterPro" id="IPR013785">
    <property type="entry name" value="Aldolase_TIM"/>
</dbReference>
<evidence type="ECO:0000256" key="1">
    <source>
        <dbReference type="ARBA" id="ARBA00003726"/>
    </source>
</evidence>
<evidence type="ECO:0000256" key="4">
    <source>
        <dbReference type="ARBA" id="ARBA00012694"/>
    </source>
</evidence>
<accession>A0A4U9V8J0</accession>
<dbReference type="Pfam" id="PF00793">
    <property type="entry name" value="DAHP_synth_1"/>
    <property type="match status" value="1"/>
</dbReference>
<evidence type="ECO:0000256" key="11">
    <source>
        <dbReference type="ARBA" id="ARBA00039406"/>
    </source>
</evidence>
<dbReference type="GO" id="GO:0003849">
    <property type="term" value="F:3-deoxy-7-phosphoheptulonate synthase activity"/>
    <property type="evidence" value="ECO:0007669"/>
    <property type="project" value="UniProtKB-EC"/>
</dbReference>
<keyword evidence="6 14" id="KW-0808">Transferase</keyword>
<feature type="domain" description="DAHP synthetase I/KDSA" evidence="13">
    <location>
        <begin position="17"/>
        <end position="57"/>
    </location>
</feature>
<dbReference type="SUPFAM" id="SSF51569">
    <property type="entry name" value="Aldolase"/>
    <property type="match status" value="1"/>
</dbReference>
<dbReference type="InterPro" id="IPR006218">
    <property type="entry name" value="DAHP1/KDSA"/>
</dbReference>
<dbReference type="EMBL" id="CABEEZ010000099">
    <property type="protein sequence ID" value="VTR41242.1"/>
    <property type="molecule type" value="Genomic_DNA"/>
</dbReference>
<dbReference type="AlphaFoldDB" id="A0A4U9V8J0"/>
<dbReference type="InterPro" id="IPR006219">
    <property type="entry name" value="DAHP_synth_1"/>
</dbReference>
<evidence type="ECO:0000256" key="2">
    <source>
        <dbReference type="ARBA" id="ARBA00004688"/>
    </source>
</evidence>
<reference evidence="14" key="1">
    <citation type="submission" date="2019-05" db="EMBL/GenBank/DDBJ databases">
        <authorList>
            <consortium name="Pathogen Informatics"/>
        </authorList>
    </citation>
    <scope>NUCLEOTIDE SEQUENCE [LARGE SCALE GENOMIC DNA]</scope>
    <source>
        <strain evidence="14">NCTC12965</strain>
    </source>
</reference>
<name>A0A4U9V8J0_SERFO</name>
<keyword evidence="7" id="KW-0057">Aromatic amino acid biosynthesis</keyword>
<dbReference type="GO" id="GO:0009073">
    <property type="term" value="P:aromatic amino acid family biosynthetic process"/>
    <property type="evidence" value="ECO:0007669"/>
    <property type="project" value="UniProtKB-KW"/>
</dbReference>
<dbReference type="PANTHER" id="PTHR21225">
    <property type="entry name" value="PHOSPHO-2-DEHYDRO-3-DEOXYHEPTONATE ALDOLASE DAHP SYNTHETASE"/>
    <property type="match status" value="1"/>
</dbReference>
<dbReference type="GO" id="GO:0008652">
    <property type="term" value="P:amino acid biosynthetic process"/>
    <property type="evidence" value="ECO:0007669"/>
    <property type="project" value="UniProtKB-KW"/>
</dbReference>
<dbReference type="GO" id="GO:0009423">
    <property type="term" value="P:chorismate biosynthetic process"/>
    <property type="evidence" value="ECO:0007669"/>
    <property type="project" value="UniProtKB-UniPathway"/>
</dbReference>
<dbReference type="GO" id="GO:0005737">
    <property type="term" value="C:cytoplasm"/>
    <property type="evidence" value="ECO:0007669"/>
    <property type="project" value="TreeGrafter"/>
</dbReference>
<comment type="catalytic activity">
    <reaction evidence="12">
        <text>D-erythrose 4-phosphate + phosphoenolpyruvate + H2O = 7-phospho-2-dehydro-3-deoxy-D-arabino-heptonate + phosphate</text>
        <dbReference type="Rhea" id="RHEA:14717"/>
        <dbReference type="ChEBI" id="CHEBI:15377"/>
        <dbReference type="ChEBI" id="CHEBI:16897"/>
        <dbReference type="ChEBI" id="CHEBI:43474"/>
        <dbReference type="ChEBI" id="CHEBI:58394"/>
        <dbReference type="ChEBI" id="CHEBI:58702"/>
        <dbReference type="EC" id="2.5.1.54"/>
    </reaction>
</comment>
<dbReference type="Gene3D" id="3.20.20.70">
    <property type="entry name" value="Aldolase class I"/>
    <property type="match status" value="1"/>
</dbReference>
<dbReference type="PANTHER" id="PTHR21225:SF6">
    <property type="entry name" value="PHOSPHO-2-DEHYDRO-3-DEOXYHEPTONATE ALDOLASE, TRP-SENSITIVE"/>
    <property type="match status" value="1"/>
</dbReference>